<evidence type="ECO:0000313" key="2">
    <source>
        <dbReference type="EMBL" id="AUW44165.1"/>
    </source>
</evidence>
<dbReference type="SUPFAM" id="SSF51735">
    <property type="entry name" value="NAD(P)-binding Rossmann-fold domains"/>
    <property type="match status" value="1"/>
</dbReference>
<dbReference type="InterPro" id="IPR002347">
    <property type="entry name" value="SDR_fam"/>
</dbReference>
<dbReference type="GO" id="GO:0032787">
    <property type="term" value="P:monocarboxylic acid metabolic process"/>
    <property type="evidence" value="ECO:0007669"/>
    <property type="project" value="UniProtKB-ARBA"/>
</dbReference>
<evidence type="ECO:0000313" key="3">
    <source>
        <dbReference type="Proteomes" id="UP000238523"/>
    </source>
</evidence>
<dbReference type="PRINTS" id="PR00081">
    <property type="entry name" value="GDHRDH"/>
</dbReference>
<name>A0A2K9Z7D3_RHILE</name>
<dbReference type="Gene3D" id="3.40.50.720">
    <property type="entry name" value="NAD(P)-binding Rossmann-like Domain"/>
    <property type="match status" value="1"/>
</dbReference>
<dbReference type="InterPro" id="IPR036291">
    <property type="entry name" value="NAD(P)-bd_dom_sf"/>
</dbReference>
<dbReference type="InterPro" id="IPR050259">
    <property type="entry name" value="SDR"/>
</dbReference>
<dbReference type="PANTHER" id="PTHR42879">
    <property type="entry name" value="3-OXOACYL-(ACYL-CARRIER-PROTEIN) REDUCTASE"/>
    <property type="match status" value="1"/>
</dbReference>
<dbReference type="AlphaFoldDB" id="A0A2K9Z7D3"/>
<proteinExistence type="inferred from homology"/>
<accession>A0A2K9Z7D3</accession>
<organism evidence="2 3">
    <name type="scientific">Rhizobium leguminosarum</name>
    <dbReference type="NCBI Taxonomy" id="384"/>
    <lineage>
        <taxon>Bacteria</taxon>
        <taxon>Pseudomonadati</taxon>
        <taxon>Pseudomonadota</taxon>
        <taxon>Alphaproteobacteria</taxon>
        <taxon>Hyphomicrobiales</taxon>
        <taxon>Rhizobiaceae</taxon>
        <taxon>Rhizobium/Agrobacterium group</taxon>
        <taxon>Rhizobium</taxon>
    </lineage>
</organism>
<dbReference type="Pfam" id="PF13561">
    <property type="entry name" value="adh_short_C2"/>
    <property type="match status" value="1"/>
</dbReference>
<protein>
    <submittedName>
        <fullName evidence="2">Short-chain dehydrogenase</fullName>
    </submittedName>
</protein>
<evidence type="ECO:0000256" key="1">
    <source>
        <dbReference type="ARBA" id="ARBA00006484"/>
    </source>
</evidence>
<dbReference type="InterPro" id="IPR020904">
    <property type="entry name" value="Sc_DH/Rdtase_CS"/>
</dbReference>
<gene>
    <name evidence="2" type="ORF">CUJ84_Chr003834</name>
</gene>
<dbReference type="PRINTS" id="PR00080">
    <property type="entry name" value="SDRFAMILY"/>
</dbReference>
<dbReference type="PROSITE" id="PS00061">
    <property type="entry name" value="ADH_SHORT"/>
    <property type="match status" value="1"/>
</dbReference>
<dbReference type="EMBL" id="CP025012">
    <property type="protein sequence ID" value="AUW44165.1"/>
    <property type="molecule type" value="Genomic_DNA"/>
</dbReference>
<sequence length="286" mass="29982">MTPGFIGGTLGTSGRDLRPFAEEDMDLGLKGKTAVITGASVGIGLAIAEGLAAEGADLVLAARVGERLEVEAARIAETCGVSTVAVVADVATVAGTEAIIAAAAEKGGADILINNAGTGSNETVMEAPDEKWQTYWDLHVMAAVRLARGIAPQMKGRGGGVILHNASICAVQPLWYEPIYNVSKSALMMFSKTLSTELIKDNIRVNCVNAGLILTPDWIKTAKQLTAETGGNWEGYLQSVANEHAASKRFGTPEELANVFVFLSSERASYCIGSTYFVDGGMLKTI</sequence>
<reference evidence="2 3" key="1">
    <citation type="submission" date="2017-11" db="EMBL/GenBank/DDBJ databases">
        <title>Complete genome of Rhizobium leguminosarum Norway, an ineffective micro-symbiont.</title>
        <authorList>
            <person name="Hoffrichter A."/>
            <person name="Liang J."/>
            <person name="Brachmann A."/>
            <person name="Marin M."/>
        </authorList>
    </citation>
    <scope>NUCLEOTIDE SEQUENCE [LARGE SCALE GENOMIC DNA]</scope>
    <source>
        <strain evidence="2 3">Norway</strain>
    </source>
</reference>
<dbReference type="FunFam" id="3.40.50.720:FF:000084">
    <property type="entry name" value="Short-chain dehydrogenase reductase"/>
    <property type="match status" value="1"/>
</dbReference>
<dbReference type="Proteomes" id="UP000238523">
    <property type="component" value="Chromosome"/>
</dbReference>
<comment type="similarity">
    <text evidence="1">Belongs to the short-chain dehydrogenases/reductases (SDR) family.</text>
</comment>